<name>A0A291GTB9_9MICO</name>
<evidence type="ECO:0000313" key="3">
    <source>
        <dbReference type="Proteomes" id="UP000217889"/>
    </source>
</evidence>
<reference evidence="2 3" key="1">
    <citation type="journal article" date="2014" name="Int. J. Syst. Evol. Microbiol.">
        <title>Brachybacterium ginsengisoli sp. nov., isolated from soil of a ginseng field.</title>
        <authorList>
            <person name="Hoang V.A."/>
            <person name="Kim Y.J."/>
            <person name="Nguyen N.L."/>
            <person name="Yang D.C."/>
        </authorList>
    </citation>
    <scope>NUCLEOTIDE SEQUENCE [LARGE SCALE GENOMIC DNA]</scope>
    <source>
        <strain evidence="2 3">DCY80</strain>
    </source>
</reference>
<dbReference type="Gene3D" id="3.40.50.720">
    <property type="entry name" value="NAD(P)-binding Rossmann-like Domain"/>
    <property type="match status" value="1"/>
</dbReference>
<gene>
    <name evidence="2" type="ORF">CFK41_00720</name>
</gene>
<sequence length="262" mass="26859">MDLQLSGRTALVTGASRGMGLEVVRVLQEEGVTVVTASRSVTPELAGTGATPLLGDLSQPDVPARIVAEALEVTGTLDILVNNVGGGDAGAPGTGFLGFSEQAWASTFALNLFAAVRTTRAALPALLASRGAVVNVSSDSARRPHTAPLPYGAAKAALNAVTKGLSEEFGPQGVRFNTVSPSSTRTALWEGEQSFGADLAQSMDLTQEELIAALPSQMGMLTGRFIEPREIATTIVHLVSPLAASVHGATWVVDAGVSKTVA</sequence>
<dbReference type="Proteomes" id="UP000217889">
    <property type="component" value="Chromosome"/>
</dbReference>
<dbReference type="RefSeq" id="WP_096797940.1">
    <property type="nucleotide sequence ID" value="NZ_CP023564.1"/>
</dbReference>
<dbReference type="SUPFAM" id="SSF51735">
    <property type="entry name" value="NAD(P)-binding Rossmann-fold domains"/>
    <property type="match status" value="1"/>
</dbReference>
<dbReference type="OrthoDB" id="8959163at2"/>
<organism evidence="2 3">
    <name type="scientific">Brachybacterium ginsengisoli</name>
    <dbReference type="NCBI Taxonomy" id="1331682"/>
    <lineage>
        <taxon>Bacteria</taxon>
        <taxon>Bacillati</taxon>
        <taxon>Actinomycetota</taxon>
        <taxon>Actinomycetes</taxon>
        <taxon>Micrococcales</taxon>
        <taxon>Dermabacteraceae</taxon>
        <taxon>Brachybacterium</taxon>
    </lineage>
</organism>
<dbReference type="Pfam" id="PF13561">
    <property type="entry name" value="adh_short_C2"/>
    <property type="match status" value="1"/>
</dbReference>
<dbReference type="AlphaFoldDB" id="A0A291GTB9"/>
<protein>
    <submittedName>
        <fullName evidence="2">3-oxoacyl-ACP reductase</fullName>
    </submittedName>
</protein>
<evidence type="ECO:0000313" key="2">
    <source>
        <dbReference type="EMBL" id="ATG53461.1"/>
    </source>
</evidence>
<proteinExistence type="inferred from homology"/>
<keyword evidence="3" id="KW-1185">Reference proteome</keyword>
<dbReference type="EMBL" id="CP023564">
    <property type="protein sequence ID" value="ATG53461.1"/>
    <property type="molecule type" value="Genomic_DNA"/>
</dbReference>
<comment type="similarity">
    <text evidence="1">Belongs to the short-chain dehydrogenases/reductases (SDR) family.</text>
</comment>
<dbReference type="PANTHER" id="PTHR42879:SF6">
    <property type="entry name" value="NADPH-DEPENDENT REDUCTASE BACG"/>
    <property type="match status" value="1"/>
</dbReference>
<dbReference type="PRINTS" id="PR00080">
    <property type="entry name" value="SDRFAMILY"/>
</dbReference>
<dbReference type="InterPro" id="IPR002347">
    <property type="entry name" value="SDR_fam"/>
</dbReference>
<dbReference type="InterPro" id="IPR036291">
    <property type="entry name" value="NAD(P)-bd_dom_sf"/>
</dbReference>
<dbReference type="KEGG" id="bgg:CFK41_00720"/>
<dbReference type="PANTHER" id="PTHR42879">
    <property type="entry name" value="3-OXOACYL-(ACYL-CARRIER-PROTEIN) REDUCTASE"/>
    <property type="match status" value="1"/>
</dbReference>
<dbReference type="PRINTS" id="PR00081">
    <property type="entry name" value="GDHRDH"/>
</dbReference>
<accession>A0A291GTB9</accession>
<dbReference type="InterPro" id="IPR050259">
    <property type="entry name" value="SDR"/>
</dbReference>
<evidence type="ECO:0000256" key="1">
    <source>
        <dbReference type="ARBA" id="ARBA00006484"/>
    </source>
</evidence>